<dbReference type="OrthoDB" id="1295217at2759"/>
<dbReference type="GO" id="GO:0140664">
    <property type="term" value="F:ATP-dependent DNA damage sensor activity"/>
    <property type="evidence" value="ECO:0007669"/>
    <property type="project" value="InterPro"/>
</dbReference>
<keyword evidence="3" id="KW-0067">ATP-binding</keyword>
<evidence type="ECO:0000256" key="4">
    <source>
        <dbReference type="ARBA" id="ARBA00023125"/>
    </source>
</evidence>
<reference evidence="6 7" key="1">
    <citation type="journal article" date="2013" name="Curr. Biol.">
        <title>The Genome of the Foraminiferan Reticulomyxa filosa.</title>
        <authorList>
            <person name="Glockner G."/>
            <person name="Hulsmann N."/>
            <person name="Schleicher M."/>
            <person name="Noegel A.A."/>
            <person name="Eichinger L."/>
            <person name="Gallinger C."/>
            <person name="Pawlowski J."/>
            <person name="Sierra R."/>
            <person name="Euteneuer U."/>
            <person name="Pillet L."/>
            <person name="Moustafa A."/>
            <person name="Platzer M."/>
            <person name="Groth M."/>
            <person name="Szafranski K."/>
            <person name="Schliwa M."/>
        </authorList>
    </citation>
    <scope>NUCLEOTIDE SEQUENCE [LARGE SCALE GENOMIC DNA]</scope>
</reference>
<keyword evidence="4" id="KW-0238">DNA-binding</keyword>
<dbReference type="InterPro" id="IPR000432">
    <property type="entry name" value="DNA_mismatch_repair_MutS_C"/>
</dbReference>
<gene>
    <name evidence="6" type="ORF">RFI_13392</name>
</gene>
<dbReference type="InterPro" id="IPR045076">
    <property type="entry name" value="MutS"/>
</dbReference>
<dbReference type="PANTHER" id="PTHR11361:SF21">
    <property type="entry name" value="MUTS PROTEIN HOMOLOG 4"/>
    <property type="match status" value="1"/>
</dbReference>
<proteinExistence type="inferred from homology"/>
<keyword evidence="2" id="KW-0547">Nucleotide-binding</keyword>
<sequence>MTYNPVHTRPNFSISGPLAINEGRHPILSSFSQSNIVANDVYLGANNHCHIISGPNAKSYTSHSCTIKAGKSTYIRQVALLTIMAHLGCYVPAKYASFRIQNFKKYCIFFMHLFVQAYQMVMTCKLIKALSVPNVKMWHTYCELMTHYTTFILMFKIKKANKVSKQSKQLYNKNVTERSLVIIDEFGRGTSSIDGISLAWAVCEKLSESKAYTLFVTHFDLSQITCLVPWITQKHFQVQAKGNQITYPYRICDGVLEIDQDTEPDDKKNNATKKSNAYGINLCEIVGFPSQIIGDARTIYDHLKFRKKRGKLVIKGLLKILNFIV</sequence>
<dbReference type="SUPFAM" id="SSF52540">
    <property type="entry name" value="P-loop containing nucleoside triphosphate hydrolases"/>
    <property type="match status" value="1"/>
</dbReference>
<organism evidence="6 7">
    <name type="scientific">Reticulomyxa filosa</name>
    <dbReference type="NCBI Taxonomy" id="46433"/>
    <lineage>
        <taxon>Eukaryota</taxon>
        <taxon>Sar</taxon>
        <taxon>Rhizaria</taxon>
        <taxon>Retaria</taxon>
        <taxon>Foraminifera</taxon>
        <taxon>Monothalamids</taxon>
        <taxon>Reticulomyxidae</taxon>
        <taxon>Reticulomyxa</taxon>
    </lineage>
</organism>
<comment type="caution">
    <text evidence="6">The sequence shown here is derived from an EMBL/GenBank/DDBJ whole genome shotgun (WGS) entry which is preliminary data.</text>
</comment>
<evidence type="ECO:0000259" key="5">
    <source>
        <dbReference type="PROSITE" id="PS00486"/>
    </source>
</evidence>
<feature type="domain" description="DNA mismatch repair proteins mutS family" evidence="5">
    <location>
        <begin position="179"/>
        <end position="195"/>
    </location>
</feature>
<accession>X6NEL0</accession>
<dbReference type="SMART" id="SM00534">
    <property type="entry name" value="MUTSac"/>
    <property type="match status" value="1"/>
</dbReference>
<evidence type="ECO:0000313" key="6">
    <source>
        <dbReference type="EMBL" id="ETO23782.1"/>
    </source>
</evidence>
<dbReference type="GO" id="GO:0005634">
    <property type="term" value="C:nucleus"/>
    <property type="evidence" value="ECO:0007669"/>
    <property type="project" value="TreeGrafter"/>
</dbReference>
<dbReference type="PROSITE" id="PS00486">
    <property type="entry name" value="DNA_MISMATCH_REPAIR_2"/>
    <property type="match status" value="1"/>
</dbReference>
<protein>
    <recommendedName>
        <fullName evidence="5">DNA mismatch repair proteins mutS family domain-containing protein</fullName>
    </recommendedName>
</protein>
<evidence type="ECO:0000256" key="2">
    <source>
        <dbReference type="ARBA" id="ARBA00022741"/>
    </source>
</evidence>
<evidence type="ECO:0000313" key="7">
    <source>
        <dbReference type="Proteomes" id="UP000023152"/>
    </source>
</evidence>
<dbReference type="AlphaFoldDB" id="X6NEL0"/>
<keyword evidence="7" id="KW-1185">Reference proteome</keyword>
<dbReference type="Proteomes" id="UP000023152">
    <property type="component" value="Unassembled WGS sequence"/>
</dbReference>
<comment type="similarity">
    <text evidence="1">Belongs to the DNA mismatch repair MutS family.</text>
</comment>
<dbReference type="GO" id="GO:0007131">
    <property type="term" value="P:reciprocal meiotic recombination"/>
    <property type="evidence" value="ECO:0007669"/>
    <property type="project" value="TreeGrafter"/>
</dbReference>
<dbReference type="EMBL" id="ASPP01009712">
    <property type="protein sequence ID" value="ETO23782.1"/>
    <property type="molecule type" value="Genomic_DNA"/>
</dbReference>
<dbReference type="Gene3D" id="3.40.50.300">
    <property type="entry name" value="P-loop containing nucleotide triphosphate hydrolases"/>
    <property type="match status" value="1"/>
</dbReference>
<dbReference type="GO" id="GO:0030983">
    <property type="term" value="F:mismatched DNA binding"/>
    <property type="evidence" value="ECO:0007669"/>
    <property type="project" value="InterPro"/>
</dbReference>
<dbReference type="Pfam" id="PF00488">
    <property type="entry name" value="MutS_V"/>
    <property type="match status" value="2"/>
</dbReference>
<dbReference type="PANTHER" id="PTHR11361">
    <property type="entry name" value="DNA MISMATCH REPAIR PROTEIN MUTS FAMILY MEMBER"/>
    <property type="match status" value="1"/>
</dbReference>
<dbReference type="GO" id="GO:0005524">
    <property type="term" value="F:ATP binding"/>
    <property type="evidence" value="ECO:0007669"/>
    <property type="project" value="UniProtKB-KW"/>
</dbReference>
<dbReference type="GO" id="GO:0006298">
    <property type="term" value="P:mismatch repair"/>
    <property type="evidence" value="ECO:0007669"/>
    <property type="project" value="InterPro"/>
</dbReference>
<evidence type="ECO:0000256" key="1">
    <source>
        <dbReference type="ARBA" id="ARBA00006271"/>
    </source>
</evidence>
<name>X6NEL0_RETFI</name>
<dbReference type="InterPro" id="IPR027417">
    <property type="entry name" value="P-loop_NTPase"/>
</dbReference>
<evidence type="ECO:0000256" key="3">
    <source>
        <dbReference type="ARBA" id="ARBA00022840"/>
    </source>
</evidence>